<dbReference type="GO" id="GO:0008541">
    <property type="term" value="C:proteasome regulatory particle, lid subcomplex"/>
    <property type="evidence" value="ECO:0007669"/>
    <property type="project" value="UniProtKB-ARBA"/>
</dbReference>
<evidence type="ECO:0000256" key="3">
    <source>
        <dbReference type="ARBA" id="ARBA00022917"/>
    </source>
</evidence>
<dbReference type="GO" id="GO:0001732">
    <property type="term" value="P:formation of cytoplasmic translation initiation complex"/>
    <property type="evidence" value="ECO:0007669"/>
    <property type="project" value="UniProtKB-UniRule"/>
</dbReference>
<feature type="domain" description="PCI" evidence="6">
    <location>
        <begin position="582"/>
        <end position="757"/>
    </location>
</feature>
<keyword evidence="2 4" id="KW-0396">Initiation factor</keyword>
<dbReference type="Proteomes" id="UP000182259">
    <property type="component" value="Chromosome III"/>
</dbReference>
<dbReference type="GO" id="GO:0031369">
    <property type="term" value="F:translation initiation factor binding"/>
    <property type="evidence" value="ECO:0007669"/>
    <property type="project" value="InterPro"/>
</dbReference>
<dbReference type="Pfam" id="PF05470">
    <property type="entry name" value="eIF-3c_N"/>
    <property type="match status" value="2"/>
</dbReference>
<feature type="compositionally biased region" description="Low complexity" evidence="5">
    <location>
        <begin position="790"/>
        <end position="799"/>
    </location>
</feature>
<dbReference type="GO" id="GO:0016282">
    <property type="term" value="C:eukaryotic 43S preinitiation complex"/>
    <property type="evidence" value="ECO:0007669"/>
    <property type="project" value="UniProtKB-UniRule"/>
</dbReference>
<evidence type="ECO:0000313" key="8">
    <source>
        <dbReference type="Proteomes" id="UP000182259"/>
    </source>
</evidence>
<feature type="compositionally biased region" description="Acidic residues" evidence="5">
    <location>
        <begin position="14"/>
        <end position="28"/>
    </location>
</feature>
<dbReference type="Pfam" id="PF01399">
    <property type="entry name" value="PCI"/>
    <property type="match status" value="1"/>
</dbReference>
<reference evidence="8" key="1">
    <citation type="submission" date="2016-10" db="EMBL/GenBank/DDBJ databases">
        <authorList>
            <person name="Geijer C."/>
            <person name="Jareborg N."/>
            <person name="Dainat J."/>
        </authorList>
    </citation>
    <scope>NUCLEOTIDE SEQUENCE [LARGE SCALE GENOMIC DNA]</scope>
    <source>
        <strain evidence="8">PYCC 4715</strain>
    </source>
</reference>
<evidence type="ECO:0000256" key="5">
    <source>
        <dbReference type="SAM" id="MobiDB-lite"/>
    </source>
</evidence>
<feature type="region of interest" description="Disordered" evidence="5">
    <location>
        <begin position="782"/>
        <end position="806"/>
    </location>
</feature>
<evidence type="ECO:0000256" key="2">
    <source>
        <dbReference type="ARBA" id="ARBA00022540"/>
    </source>
</evidence>
<dbReference type="EMBL" id="LT635766">
    <property type="protein sequence ID" value="SGZ53694.1"/>
    <property type="molecule type" value="Genomic_DNA"/>
</dbReference>
<comment type="subunit">
    <text evidence="4">Component of the eukaryotic translation initiation factor 3 (eIF-3) complex.</text>
</comment>
<dbReference type="GO" id="GO:0003743">
    <property type="term" value="F:translation initiation factor activity"/>
    <property type="evidence" value="ECO:0007669"/>
    <property type="project" value="UniProtKB-UniRule"/>
</dbReference>
<evidence type="ECO:0000313" key="7">
    <source>
        <dbReference type="EMBL" id="SGZ53694.1"/>
    </source>
</evidence>
<dbReference type="InterPro" id="IPR027516">
    <property type="entry name" value="EIF3C"/>
</dbReference>
<sequence>MSRFFASGYNSDSSSEEEDLLSTSEEELISSSEEFSTDSEFDNDSDESSSDDDDSDYDARGPSYFLKKDFLKSGKDDLDLDSDNEGRKVVKSAKDKLLDDMRESVDSIYNSKNLENWGSVLTESDRLGRLLVRANQQNVGVPNFYYKMLGQLEDAIAETSNDKDKKKLPADQNRAFNTMKQRMKKLSKEFAVYLDLYREKPEAFDTEEPLDLAVERPESSAVVGTVSGTARVVSPIFVTLKQVAETRGKKNIDKFEQLSILEKLLEEALEKGSIFELICVYQMLLSVRFDAASNQTYMPIDLWTNSEKDINSFLTLLEKNAKTYQVSEKGTATDDLDIEPTANADGVKVILGSVSAIVERLDDEFTRYLQNTDPHSIEYIERLKDESNLYKLIVRAQVYVESTTGSGEHLARVVLRRLDHVYYKPDQLIKVNEEKAWQNSWAGISLEQSTLVTKGEEPAKVINAMYEFLSKQESSIYGKHALLACTYYYAVNNRYAEARELFLESQIYNQIALADSSVQVLYNRALVQLGLSAFRAGEIEESHQILNEIANSQRLKELLGQGFNLKYPSQATSAEKQKLLPFHMHINLELLECVFMTASLLIEIPALAAASNSSKDSKRKASIKSFKSKLEFHDRQYFTGPPESIKDHLIYASRYLQKGNWAKSYELLLSIKIWKLFPDNDSLLLMLKHQLQVEGLRTYIFTYKTIFTKLSVEKLAEMFQLDFASVTDIVEKMLSSGDIQGSIEDKFINFATDEPQRSKLQELAIIMNEKVGLLNEKNEKTAANGHGRKQAIQQQQQQQKEQKEQKEILQEENNRFRYANVNTNNDEFQVTA</sequence>
<protein>
    <recommendedName>
        <fullName evidence="4">Eukaryotic translation initiation factor 3 subunit C</fullName>
        <shortName evidence="4">eIF3c</shortName>
    </recommendedName>
    <alternativeName>
        <fullName evidence="4">Eukaryotic translation initiation factor 3 93 kDa subunit homolog</fullName>
        <shortName evidence="4">eIF3 p93</shortName>
    </alternativeName>
    <alternativeName>
        <fullName evidence="4">Translation initiation factor eIF3, p93 subunit homolog</fullName>
    </alternativeName>
</protein>
<dbReference type="AlphaFoldDB" id="A0A1L0DMS8"/>
<organism evidence="7 8">
    <name type="scientific">Sungouiella intermedia</name>
    <dbReference type="NCBI Taxonomy" id="45354"/>
    <lineage>
        <taxon>Eukaryota</taxon>
        <taxon>Fungi</taxon>
        <taxon>Dikarya</taxon>
        <taxon>Ascomycota</taxon>
        <taxon>Saccharomycotina</taxon>
        <taxon>Pichiomycetes</taxon>
        <taxon>Metschnikowiaceae</taxon>
        <taxon>Sungouiella</taxon>
    </lineage>
</organism>
<dbReference type="PANTHER" id="PTHR13937">
    <property type="entry name" value="EUKARYOTIC TRANSLATION INITATION FACTOR 3, SUBUNIT 8 EIF3S8 -RELATED"/>
    <property type="match status" value="1"/>
</dbReference>
<feature type="compositionally biased region" description="Acidic residues" evidence="5">
    <location>
        <begin position="35"/>
        <end position="56"/>
    </location>
</feature>
<dbReference type="PANTHER" id="PTHR13937:SF0">
    <property type="entry name" value="EUKARYOTIC TRANSLATION INITIATION FACTOR 3 SUBUNIT C-RELATED"/>
    <property type="match status" value="1"/>
</dbReference>
<keyword evidence="3 4" id="KW-0648">Protein biosynthesis</keyword>
<dbReference type="GO" id="GO:0005852">
    <property type="term" value="C:eukaryotic translation initiation factor 3 complex"/>
    <property type="evidence" value="ECO:0007669"/>
    <property type="project" value="UniProtKB-UniRule"/>
</dbReference>
<dbReference type="GO" id="GO:0033290">
    <property type="term" value="C:eukaryotic 48S preinitiation complex"/>
    <property type="evidence" value="ECO:0007669"/>
    <property type="project" value="UniProtKB-UniRule"/>
</dbReference>
<comment type="similarity">
    <text evidence="4">Belongs to the eIF-3 subunit C family.</text>
</comment>
<dbReference type="SMART" id="SM00088">
    <property type="entry name" value="PINT"/>
    <property type="match status" value="1"/>
</dbReference>
<dbReference type="GO" id="GO:0003723">
    <property type="term" value="F:RNA binding"/>
    <property type="evidence" value="ECO:0007669"/>
    <property type="project" value="InterPro"/>
</dbReference>
<dbReference type="PROSITE" id="PS50250">
    <property type="entry name" value="PCI"/>
    <property type="match status" value="1"/>
</dbReference>
<evidence type="ECO:0000259" key="6">
    <source>
        <dbReference type="PROSITE" id="PS50250"/>
    </source>
</evidence>
<proteinExistence type="inferred from homology"/>
<name>A0A1L0DMS8_9ASCO</name>
<dbReference type="InterPro" id="IPR008905">
    <property type="entry name" value="EIF3C_N_dom"/>
</dbReference>
<comment type="subcellular location">
    <subcellularLocation>
        <location evidence="4">Cytoplasm</location>
    </subcellularLocation>
</comment>
<evidence type="ECO:0000256" key="1">
    <source>
        <dbReference type="ARBA" id="ARBA00022490"/>
    </source>
</evidence>
<feature type="region of interest" description="Disordered" evidence="5">
    <location>
        <begin position="1"/>
        <end position="61"/>
    </location>
</feature>
<evidence type="ECO:0000256" key="4">
    <source>
        <dbReference type="HAMAP-Rule" id="MF_03002"/>
    </source>
</evidence>
<dbReference type="SUPFAM" id="SSF46785">
    <property type="entry name" value="Winged helix' DNA-binding domain"/>
    <property type="match status" value="1"/>
</dbReference>
<dbReference type="InterPro" id="IPR036390">
    <property type="entry name" value="WH_DNA-bd_sf"/>
</dbReference>
<keyword evidence="1 4" id="KW-0963">Cytoplasm</keyword>
<dbReference type="HAMAP" id="MF_03002">
    <property type="entry name" value="eIF3c"/>
    <property type="match status" value="1"/>
</dbReference>
<gene>
    <name evidence="4" type="primary">NIP1</name>
    <name evidence="7" type="ORF">SAMEA4029009_CIC11G00000004406</name>
</gene>
<comment type="function">
    <text evidence="4">Component of the eukaryotic translation initiation factor 3 (eIF-3) complex, which is involved in protein synthesis of a specialized repertoire of mRNAs and, together with other initiation factors, stimulates binding of mRNA and methionyl-tRNAi to the 40S ribosome. The eIF-3 complex specifically targets and initiates translation of a subset of mRNAs involved in cell proliferation.</text>
</comment>
<accession>A0A1L0DMS8</accession>
<dbReference type="InterPro" id="IPR000717">
    <property type="entry name" value="PCI_dom"/>
</dbReference>